<feature type="region of interest" description="Disordered" evidence="3">
    <location>
        <begin position="891"/>
        <end position="919"/>
    </location>
</feature>
<keyword evidence="1" id="KW-0479">Metal-binding</keyword>
<dbReference type="Gene3D" id="1.10.1170.10">
    <property type="entry name" value="Inhibitor Of Apoptosis Protein (2mihbC-IAP-1), Chain A"/>
    <property type="match status" value="1"/>
</dbReference>
<dbReference type="GO" id="GO:0006915">
    <property type="term" value="P:apoptotic process"/>
    <property type="evidence" value="ECO:0007669"/>
    <property type="project" value="InterPro"/>
</dbReference>
<feature type="compositionally biased region" description="Polar residues" evidence="3">
    <location>
        <begin position="1690"/>
        <end position="1699"/>
    </location>
</feature>
<dbReference type="OrthoDB" id="5327538at2759"/>
<reference evidence="4 5" key="1">
    <citation type="submission" date="2018-04" db="EMBL/GenBank/DDBJ databases">
        <authorList>
            <person name="Zhang X."/>
            <person name="Yuan J."/>
            <person name="Li F."/>
            <person name="Xiang J."/>
        </authorList>
    </citation>
    <scope>NUCLEOTIDE SEQUENCE [LARGE SCALE GENOMIC DNA]</scope>
    <source>
        <tissue evidence="4">Muscle</tissue>
    </source>
</reference>
<feature type="region of interest" description="Disordered" evidence="3">
    <location>
        <begin position="3984"/>
        <end position="4018"/>
    </location>
</feature>
<feature type="region of interest" description="Disordered" evidence="3">
    <location>
        <begin position="3708"/>
        <end position="3742"/>
    </location>
</feature>
<dbReference type="SMART" id="SM00238">
    <property type="entry name" value="BIR"/>
    <property type="match status" value="1"/>
</dbReference>
<dbReference type="InterPro" id="IPR022103">
    <property type="entry name" value="BIRC6"/>
</dbReference>
<reference evidence="4 5" key="2">
    <citation type="submission" date="2019-01" db="EMBL/GenBank/DDBJ databases">
        <title>The decoding of complex shrimp genome reveals the adaptation for benthos swimmer, frequently molting mechanism and breeding impact on genome.</title>
        <authorList>
            <person name="Sun Y."/>
            <person name="Gao Y."/>
            <person name="Yu Y."/>
        </authorList>
    </citation>
    <scope>NUCLEOTIDE SEQUENCE [LARGE SCALE GENOMIC DNA]</scope>
    <source>
        <tissue evidence="4">Muscle</tissue>
    </source>
</reference>
<protein>
    <submittedName>
        <fullName evidence="4">Putative baculoviral IAP repeat-containing protein 6 isoform X1</fullName>
    </submittedName>
</protein>
<dbReference type="SUPFAM" id="SSF57924">
    <property type="entry name" value="Inhibitor of apoptosis (IAP) repeat"/>
    <property type="match status" value="1"/>
</dbReference>
<feature type="compositionally biased region" description="Low complexity" evidence="3">
    <location>
        <begin position="2452"/>
        <end position="2476"/>
    </location>
</feature>
<feature type="compositionally biased region" description="Basic and acidic residues" evidence="3">
    <location>
        <begin position="3718"/>
        <end position="3732"/>
    </location>
</feature>
<evidence type="ECO:0000313" key="4">
    <source>
        <dbReference type="EMBL" id="ROT62807.1"/>
    </source>
</evidence>
<feature type="compositionally biased region" description="Low complexity" evidence="3">
    <location>
        <begin position="672"/>
        <end position="682"/>
    </location>
</feature>
<feature type="region of interest" description="Disordered" evidence="3">
    <location>
        <begin position="1902"/>
        <end position="1923"/>
    </location>
</feature>
<keyword evidence="2" id="KW-0862">Zinc</keyword>
<feature type="region of interest" description="Disordered" evidence="3">
    <location>
        <begin position="1052"/>
        <end position="1092"/>
    </location>
</feature>
<dbReference type="CDD" id="cd00022">
    <property type="entry name" value="BIR"/>
    <property type="match status" value="1"/>
</dbReference>
<feature type="compositionally biased region" description="Low complexity" evidence="3">
    <location>
        <begin position="1058"/>
        <end position="1082"/>
    </location>
</feature>
<dbReference type="Pfam" id="PF00653">
    <property type="entry name" value="BIR"/>
    <property type="match status" value="1"/>
</dbReference>
<evidence type="ECO:0000256" key="2">
    <source>
        <dbReference type="ARBA" id="ARBA00022833"/>
    </source>
</evidence>
<feature type="compositionally biased region" description="Polar residues" evidence="3">
    <location>
        <begin position="1903"/>
        <end position="1914"/>
    </location>
</feature>
<dbReference type="PANTHER" id="PTHR46771:SF5">
    <property type="entry name" value="DETERIN"/>
    <property type="match status" value="1"/>
</dbReference>
<feature type="region of interest" description="Disordered" evidence="3">
    <location>
        <begin position="394"/>
        <end position="436"/>
    </location>
</feature>
<dbReference type="FunFam" id="1.10.1170.10:FF:000001">
    <property type="entry name" value="baculoviral IAP repeat-containing protein 6 isoform X1"/>
    <property type="match status" value="1"/>
</dbReference>
<feature type="compositionally biased region" description="Low complexity" evidence="3">
    <location>
        <begin position="897"/>
        <end position="916"/>
    </location>
</feature>
<feature type="region of interest" description="Disordered" evidence="3">
    <location>
        <begin position="4363"/>
        <end position="4405"/>
    </location>
</feature>
<dbReference type="EMBL" id="QCYY01003548">
    <property type="protein sequence ID" value="ROT62807.1"/>
    <property type="molecule type" value="Genomic_DNA"/>
</dbReference>
<dbReference type="STRING" id="6689.A0A423SF08"/>
<feature type="region of interest" description="Disordered" evidence="3">
    <location>
        <begin position="2279"/>
        <end position="2303"/>
    </location>
</feature>
<accession>A0A423SF08</accession>
<organism evidence="4 5">
    <name type="scientific">Penaeus vannamei</name>
    <name type="common">Whiteleg shrimp</name>
    <name type="synonym">Litopenaeus vannamei</name>
    <dbReference type="NCBI Taxonomy" id="6689"/>
    <lineage>
        <taxon>Eukaryota</taxon>
        <taxon>Metazoa</taxon>
        <taxon>Ecdysozoa</taxon>
        <taxon>Arthropoda</taxon>
        <taxon>Crustacea</taxon>
        <taxon>Multicrustacea</taxon>
        <taxon>Malacostraca</taxon>
        <taxon>Eumalacostraca</taxon>
        <taxon>Eucarida</taxon>
        <taxon>Decapoda</taxon>
        <taxon>Dendrobranchiata</taxon>
        <taxon>Penaeoidea</taxon>
        <taxon>Penaeidae</taxon>
        <taxon>Penaeus</taxon>
    </lineage>
</organism>
<feature type="region of interest" description="Disordered" evidence="3">
    <location>
        <begin position="2452"/>
        <end position="2496"/>
    </location>
</feature>
<keyword evidence="5" id="KW-1185">Reference proteome</keyword>
<dbReference type="InterPro" id="IPR051190">
    <property type="entry name" value="Baculoviral_IAP"/>
</dbReference>
<feature type="compositionally biased region" description="Polar residues" evidence="3">
    <location>
        <begin position="4009"/>
        <end position="4018"/>
    </location>
</feature>
<feature type="compositionally biased region" description="Polar residues" evidence="3">
    <location>
        <begin position="1607"/>
        <end position="1616"/>
    </location>
</feature>
<feature type="region of interest" description="Disordered" evidence="3">
    <location>
        <begin position="1599"/>
        <end position="1625"/>
    </location>
</feature>
<evidence type="ECO:0000256" key="3">
    <source>
        <dbReference type="SAM" id="MobiDB-lite"/>
    </source>
</evidence>
<dbReference type="GO" id="GO:0046872">
    <property type="term" value="F:metal ion binding"/>
    <property type="evidence" value="ECO:0007669"/>
    <property type="project" value="UniProtKB-KW"/>
</dbReference>
<dbReference type="SUPFAM" id="SSF69322">
    <property type="entry name" value="Tricorn protease domain 2"/>
    <property type="match status" value="1"/>
</dbReference>
<feature type="compositionally biased region" description="Low complexity" evidence="3">
    <location>
        <begin position="744"/>
        <end position="762"/>
    </location>
</feature>
<feature type="region of interest" description="Disordered" evidence="3">
    <location>
        <begin position="1663"/>
        <end position="1718"/>
    </location>
</feature>
<feature type="compositionally biased region" description="Polar residues" evidence="3">
    <location>
        <begin position="2992"/>
        <end position="3001"/>
    </location>
</feature>
<feature type="region of interest" description="Disordered" evidence="3">
    <location>
        <begin position="671"/>
        <end position="699"/>
    </location>
</feature>
<gene>
    <name evidence="4" type="ORF">C7M84_019330</name>
</gene>
<evidence type="ECO:0000313" key="5">
    <source>
        <dbReference type="Proteomes" id="UP000283509"/>
    </source>
</evidence>
<name>A0A423SF08_PENVA</name>
<feature type="region of interest" description="Disordered" evidence="3">
    <location>
        <begin position="2584"/>
        <end position="2622"/>
    </location>
</feature>
<dbReference type="InterPro" id="IPR001370">
    <property type="entry name" value="BIR_rpt"/>
</dbReference>
<proteinExistence type="predicted"/>
<dbReference type="GO" id="GO:0032465">
    <property type="term" value="P:regulation of cytokinesis"/>
    <property type="evidence" value="ECO:0007669"/>
    <property type="project" value="InterPro"/>
</dbReference>
<evidence type="ECO:0000256" key="1">
    <source>
        <dbReference type="ARBA" id="ARBA00022723"/>
    </source>
</evidence>
<sequence length="4434" mass="474133">MSVQSDALFVEEDGSIELGDSVEGLCFHQALNVFLVTTRDGRVRVYDPHSSLKLSDVQLQGKNLVCVYHGESNSVVVCGGRTVGMRRDHHGVLLLDTVLQAPVAAPEETVTVEMLLSEGIQLQQTLGAGDLSNIDHAAEVREVLSMGIAAHHAQSRINPKLAKWSTLRLELPLGVLRSVCLGLISELKRLTRYIPALSTASALNHRLAHLLPPPTPDTGQGPPGSGPPDRDAMFSEASRLATFIKWPHMNYKWALPEQMAQAGFYHQPIATDDDRAMCFICSVCLVYWEPTDEPWSEHERHSPNCPFVKGEYTHNVPLSVTYATSPALTHSERAEEVAFISNTNSHQFIASATRHGSIVVWNTAKELKKEVSFSIDPSDSTILDKHFSDTIGYTDVPLQPPAPREAWPWGEEEQNGPANIENDPPSHPGSHPETDAQGSLAVVDLPLDDIAVDELFAPPRPSHDVRVSSLCVLADPNEVSQRYKGAAVNLSSSVRSCLVVGVGLRRYELFGTSSSDRQETCDVGLVQVLNNVNQASQRKAETLDIMKLDSSRIGSVTEEENDNDCIAVESESASLSDPAVVSTSVSAGQQNFVPYLLVYDLNVMVPQTATSNKVAAKPVIQGPYKKSTVKVGTFGQSNISYSKSKQLWSDPLANDIEMFFAPPNVFVKNKGTSQVSSTSTSKSKAKDSQVPAEPESKNDLKKEPKCIQCIPLPHKLNSVKLRLTVDHIVPTTCGEHIIVTLSRSDNSGTSASSGSMTASDSNDGAVGGSREVFGAVIIYKVCRGGDVVTLQEEPINTKLLTSLETVPKKLLVLPPEYGDNESSLSGMAACITVDGSLRLLSLSNLEFLHHLAPPPGQPYNNAVYCNSLERLCVSCDDGRVNLVQLRRGTELGKETDSTSSASALASSTPSNNAPALTREPELMPGELLVNQGISEEVLDKCVELIQFQTGCPRFVATVPPCWSEIIQAQKQRRNPQHLQQHAEDMDTTRTWRLESDSSTWDEHLFELLLPAGAGGTGGVQVGHIDLKLNFIPGPPNPLPVLQVTLLRQNLTTPRRQNAQQGSTSSNATSSGSPSQTQASSSSNIPDDVLEDYPENPVLTKEFQFTHNAEILCGPVTVNRCMDLSGQGANVTLTSPSLLACRTRTYLDLQKNSDLDLVTQYMPPQSSTFLDRLAASSNKRVELVRGCDIIQELSITVRCCAKTTILHDRLQRLSIVENEAFHKNLIEAVISDNSSDHVRHRALDLLLWITSIHTAAIDDRTVSVGIITLLQLHLSGLVRSCVLLADRSIAHKTAKIIVTALEGSRVVEGGSVFGWAVLEALLEWLDHILQCQSAGALHWFFTLLNHVKWCNPWGTARKVTQLLSTVSEAVSGKVDPLHAVLQTKFNLYGTPFERELFDIEPPLLAKQTINGGYPYSVMGRDDSDIGGLLGRGGAQGSASLGLTHTSALCGLLEVEPLHFTLHMASDGTKMERASSGTGHPGSPFMMQPFTIPGGLDTSALSQVEASTSSGTAKAVDVSVTMLHKAVEDMAVKNQALELRLAKKATKTYLEKLQTLSDQLASMKHCLQKAKQRTQTLAKVVAAENSQAVDPLLPLDVEGKANDAKEEASTISSRSSDTTPDHDGVSSCLLPECDDVMDSTAVQYIGNGHVGSDVSGKIDFGLTSLEKDEDDSKPSSQQGSNTKRKSEEDVSSLESKSSTPSAAHPQAKESTNTGKKIPSAVQGSLGAPWQQLLSLPPQQMLVIERMHSGARRFVVLDFGAPVLLTDVVIPACGDLVSLSIDIWMTGEEMDGERLVVASDIGMRPLILADLQPPPLCRYLKVTTLGRYGMNTSSQCRIPVGAFYGHTLILPWQLQGSLPPPGIVNKLSAQTQLTVLSSVVEDIGCRYSLACSKLRSLLNPLLMSPTAPTGPNSSSGLSEPPSIGSRDADLERKITQAYQECMLEQQHLNLVVSVMRRLQRVGGSGEGIAGQFSPTSSASRDSKQQFVTAANCASDKLATLMQYLLNCLLTLSLPIPSMSVPHNLMEWCGPEQARVLVEQVCVRGPKGAQVGVASLLARLCAGQPWWGDFLASTMITLFSSSNTLHFPATRVFALLTFLGQKSVGSGRGSQVIDAVLRVLSAQLHSSVSQVQYGPVPVSAAGLDNIWQPWQVASSQVDTHLISWLLLYLSLCLDALTPTRKSDSDKGKENGFHFVAGGRWTWLTAETCLQRRGSEASRSAPRASRDRLRKRLVYHQKQQLVNLETATKSLGEVTAGQVLAGLSGEIYQKLDTIRRSIVRRYSRTTSASSSGGGGARKDDGEPPQDAFMPLDRANALSVAHGLIKLLMNSSSPCCVDSFLLTCKVIGGLVSVTRPSPALTEIVTRTQLGALLRHALTLDTTWGAPWALHALTCLLQDILEGERLYGSVVMNTEQHREEVENFDIAMDGARAAAAAAAAIPSTSGTTSAAAAVVAGPSGAAAGQSGSSGPAGPAGNGVAPTVNGSAAGEGGTGSPQSSASPLGGACVVTQNCQADQSATPLSPPVVGMATAHYTTLEEEDIPGKYSFLDLEDSSESEDMIGEYLADMPAFVGGASNNSITSFELAVSNLPPPYPPPLPTQSSSRSGKDSRIGDLVAGPLASSHPGMDHSTAVDARLEAGVSLLSELRLHMMAAVHTSRLSLAVNNGMWGDTEVCGPGDLTGSVELLTDVFQKILLHLSMQFDGSHVESVLGLWLSINLELAGGKYAPSVAPTVHLTPRAISALLAAVVRSGSVSMRCWCLVLQTLTLCCNYTPQEPTAPHPTSADQYDHVDLTGMSMNIVTDTNFVPALQKLLTGSCATGSDMRSDVVGSTVTGLLEDLLVRLRVRCDVISVTSGPGTTLKHALLSLVARLLEPQGAISLAMGPLDAQCCLLGTLLSMHYDGLDRMHVPLTIISSTVILVHGHLVSSEGMTYGANNQNATMLGGLFASVLGSDGRQGPAPSRLALLCSLLNLSRKLAQTPLVNPAQVRVGVANYEAQENSGGSLTDSSKLEQQRTDASSSQTDEHKAMHTPQTCSHAAPNSVPCLADTVLQNGETMQLLLKSVAACEGSSVSMLLGTVSGEVSEKLCLGETLTDALYQLLLTLNAKATAPDLILRPVVEFITPGGWWSPPSLSEPALCFFTRVLDCPAILEKFAALGGMKMLWENLVSSVGMMGGGRGGLVTAVMNHLAPPLPPSTHNTPSNKRNETVEQNQGLYNFAPLAVVTSSNPTARPANVLVDSNQLFQRTKSAPWSYHFYPDESWVDLNLTLPCAVLLHEVHLLPHTVSLVSCPSAVSVEVGVEGGYLMPVSGPLSTAGLSRVRLVLPRPVVASIVVVRLHRPRDSSTLGLSQLKLLGTTTFREASRGVHETAISDHTPHRASMWWLRLIHQCMCRVEGGLSVGVEAGASVSGVMEACVTLLLTPPGPLHLAPLGSAPLEATTLALAALSPQLLHTLIMTLLTHPLLRQPAGGNSLDAAIALLYELCVGNSSMEGVTVLISWLNHIVLHPATPSPATDDYHSLGTSQQQQQQRSPQELCVNGGVSAEVLHCIAAVLWNTPHDTTSLITDELFRRVYEWSERVEGEVKIGLDHIMCSMCHVRPQLFTQLLLNMAVLTVIDNNQSITDDRKDREAEIRAARTDDMKEGVEGSSGAVEGRLILQDPSVISLTPAHLQTLATVAQSPQAIHLMLDSGFPLLLVHGILEWCKTEVLHQVESCTSSSAGESATDLEKASVAEKSRNAEDTLSSATPQAPPQIRAAIVPTLSTSLVAHTLHTLAALCAEPPMKDWLGSAEGSVFWLPLLTVLGDPLVRGSEPLMRGSGPSGGSDSDYSSVEDATIHLMRQCCHNHPHNQNLLASTLCHLIQRQNIPPPGGVSYLHSLSGFTRRLVLQLLLETERVVVHINSPQGGLSSPTGCSLPLLTQHPKFGAGHKTRLLNLPTTTTMSDIVKMVTDWSRGVLSNSGDLELGSSGDRRDANEVGHLELVDKLSVAAGVTAKDKREKNKVNSSIHSRMSKRATEQDSQSSKPVTATSSASSYVLVHESLGSSSGLPSTLTVAQVMAALRHEGHPPSSHITLTLTNRRDHAREGESGREALLLCTEPLPSTLHVFTSQGGLSLLAQHMSLLYPDTGQQQPNNTASVRSGNGDKGEIVVENDWVSVEMNDYESANVFDYLVMGGGSGGSPGPMGGGTVSLLTLPSIPPHALGAFTLFLRLPGYAETLLKDTHKACCLLRLALGVTDDGDGGDIVGSGVGGSLATMPFQVLESLLEATPLTTDDGLLLRRMCLESGALHLILACLAALSHQDTPEVVSSLYHQNVPIGLVVATTRATCVDSRSTTQSWDVEQALVRQKVEEEHVVWLVRLLAQYINPGDILPPELQQQSNGGTAGGGAAESQSDSTPLLPPLSPPSHAPPPLPPALLHLFQNSGLITTIASNLSNDSGKFVQW</sequence>
<dbReference type="PANTHER" id="PTHR46771">
    <property type="entry name" value="DETERIN"/>
    <property type="match status" value="1"/>
</dbReference>
<dbReference type="PROSITE" id="PS50143">
    <property type="entry name" value="BIR_REPEAT_2"/>
    <property type="match status" value="1"/>
</dbReference>
<dbReference type="Proteomes" id="UP000283509">
    <property type="component" value="Unassembled WGS sequence"/>
</dbReference>
<feature type="compositionally biased region" description="Pro residues" evidence="3">
    <location>
        <begin position="4389"/>
        <end position="4405"/>
    </location>
</feature>
<dbReference type="GO" id="GO:0004842">
    <property type="term" value="F:ubiquitin-protein transferase activity"/>
    <property type="evidence" value="ECO:0007669"/>
    <property type="project" value="InterPro"/>
</dbReference>
<feature type="region of interest" description="Disordered" evidence="3">
    <location>
        <begin position="2992"/>
        <end position="3028"/>
    </location>
</feature>
<comment type="caution">
    <text evidence="4">The sequence shown here is derived from an EMBL/GenBank/DDBJ whole genome shotgun (WGS) entry which is preliminary data.</text>
</comment>
<feature type="region of interest" description="Disordered" evidence="3">
    <location>
        <begin position="744"/>
        <end position="765"/>
    </location>
</feature>
<feature type="region of interest" description="Disordered" evidence="3">
    <location>
        <begin position="208"/>
        <end position="232"/>
    </location>
</feature>
<dbReference type="Pfam" id="PF12356">
    <property type="entry name" value="BIRC6"/>
    <property type="match status" value="1"/>
</dbReference>